<sequence>MIRLDKFLCETVGVTRKQAAKVLKEERVTVDGEVIKNGAIKIAEDADVEFDGMSLSLSGPRYFMMNKPEGYVCSHDDPYNPTVFVLLDEIGAEKLHIAGRLDCDTTGLLLLTDDGQWSHRVTSPKHKCDKTYRVWLDDAVEEGVAATFAEGIKLRGEKTETLPAQMEQIDEKEVLLTIHEGKYHQVKRMFAAVGNKVVGLHRESIGELILDEELEPGEYRELTEEEIALFLPKQYTQTT</sequence>
<dbReference type="GO" id="GO:0005829">
    <property type="term" value="C:cytosol"/>
    <property type="evidence" value="ECO:0007669"/>
    <property type="project" value="UniProtKB-ARBA"/>
</dbReference>
<feature type="domain" description="RNA-binding S4" evidence="10">
    <location>
        <begin position="3"/>
        <end position="40"/>
    </location>
</feature>
<dbReference type="Gene3D" id="3.30.70.1560">
    <property type="entry name" value="Alpha-L RNA-binding motif"/>
    <property type="match status" value="1"/>
</dbReference>
<evidence type="ECO:0000256" key="1">
    <source>
        <dbReference type="ARBA" id="ARBA00008348"/>
    </source>
</evidence>
<evidence type="ECO:0000313" key="12">
    <source>
        <dbReference type="Proteomes" id="UP000011223"/>
    </source>
</evidence>
<dbReference type="FunFam" id="3.30.70.1560:FF:000001">
    <property type="entry name" value="Pseudouridine synthase"/>
    <property type="match status" value="1"/>
</dbReference>
<evidence type="ECO:0000256" key="2">
    <source>
        <dbReference type="ARBA" id="ARBA00022552"/>
    </source>
</evidence>
<dbReference type="PROSITE" id="PS01149">
    <property type="entry name" value="PSI_RSU"/>
    <property type="match status" value="1"/>
</dbReference>
<dbReference type="GO" id="GO:0000455">
    <property type="term" value="P:enzyme-directed rRNA pseudouridine synthesis"/>
    <property type="evidence" value="ECO:0007669"/>
    <property type="project" value="UniProtKB-ARBA"/>
</dbReference>
<dbReference type="InterPro" id="IPR042092">
    <property type="entry name" value="PsdUridine_s_RsuA/RluB/E/F_cat"/>
</dbReference>
<organism evidence="11 12">
    <name type="scientific">Grimontia indica</name>
    <dbReference type="NCBI Taxonomy" id="1056512"/>
    <lineage>
        <taxon>Bacteria</taxon>
        <taxon>Pseudomonadati</taxon>
        <taxon>Pseudomonadota</taxon>
        <taxon>Gammaproteobacteria</taxon>
        <taxon>Vibrionales</taxon>
        <taxon>Vibrionaceae</taxon>
        <taxon>Grimontia</taxon>
    </lineage>
</organism>
<dbReference type="InterPro" id="IPR006145">
    <property type="entry name" value="PsdUridine_synth_RsuA/RluA"/>
</dbReference>
<evidence type="ECO:0000256" key="8">
    <source>
        <dbReference type="RuleBase" id="RU003887"/>
    </source>
</evidence>
<accession>R1GM97</accession>
<gene>
    <name evidence="11" type="ORF">D515_03999</name>
</gene>
<dbReference type="CDD" id="cd00165">
    <property type="entry name" value="S4"/>
    <property type="match status" value="1"/>
</dbReference>
<dbReference type="InterPro" id="IPR002942">
    <property type="entry name" value="S4_RNA-bd"/>
</dbReference>
<dbReference type="EMBL" id="ANFM02000057">
    <property type="protein sequence ID" value="EOD77298.1"/>
    <property type="molecule type" value="Genomic_DNA"/>
</dbReference>
<dbReference type="InterPro" id="IPR020103">
    <property type="entry name" value="PsdUridine_synth_cat_dom_sf"/>
</dbReference>
<dbReference type="GO" id="GO:0003723">
    <property type="term" value="F:RNA binding"/>
    <property type="evidence" value="ECO:0007669"/>
    <property type="project" value="UniProtKB-KW"/>
</dbReference>
<comment type="caution">
    <text evidence="11">The sequence shown here is derived from an EMBL/GenBank/DDBJ whole genome shotgun (WGS) entry which is preliminary data.</text>
</comment>
<name>R1GM97_9GAMM</name>
<dbReference type="NCBIfam" id="TIGR00093">
    <property type="entry name" value="pseudouridine synthase"/>
    <property type="match status" value="1"/>
</dbReference>
<dbReference type="SUPFAM" id="SSF55174">
    <property type="entry name" value="Alpha-L RNA-binding motif"/>
    <property type="match status" value="1"/>
</dbReference>
<evidence type="ECO:0000256" key="3">
    <source>
        <dbReference type="ARBA" id="ARBA00022884"/>
    </source>
</evidence>
<comment type="function">
    <text evidence="6">Responsible for synthesis of pseudouridine from uracil-516 in 16S ribosomal RNA.</text>
</comment>
<comment type="catalytic activity">
    <reaction evidence="5">
        <text>uridine(516) in 16S rRNA = pseudouridine(516) in 16S rRNA</text>
        <dbReference type="Rhea" id="RHEA:38867"/>
        <dbReference type="Rhea" id="RHEA-COMP:10089"/>
        <dbReference type="Rhea" id="RHEA-COMP:10090"/>
        <dbReference type="ChEBI" id="CHEBI:65314"/>
        <dbReference type="ChEBI" id="CHEBI:65315"/>
        <dbReference type="EC" id="5.4.99.19"/>
    </reaction>
</comment>
<dbReference type="InterPro" id="IPR050343">
    <property type="entry name" value="RsuA_PseudoU_synthase"/>
</dbReference>
<dbReference type="CDD" id="cd02553">
    <property type="entry name" value="PseudoU_synth_RsuA"/>
    <property type="match status" value="1"/>
</dbReference>
<dbReference type="eggNOG" id="COG1187">
    <property type="taxonomic scope" value="Bacteria"/>
</dbReference>
<dbReference type="PROSITE" id="PS50889">
    <property type="entry name" value="S4"/>
    <property type="match status" value="1"/>
</dbReference>
<dbReference type="AlphaFoldDB" id="R1GM97"/>
<dbReference type="GO" id="GO:0160136">
    <property type="term" value="F:16S rRNA pseudouridine(516) synthase activity"/>
    <property type="evidence" value="ECO:0007669"/>
    <property type="project" value="UniProtKB-EC"/>
</dbReference>
<keyword evidence="4 8" id="KW-0413">Isomerase</keyword>
<proteinExistence type="inferred from homology"/>
<dbReference type="PANTHER" id="PTHR47683">
    <property type="entry name" value="PSEUDOURIDINE SYNTHASE FAMILY PROTEIN-RELATED"/>
    <property type="match status" value="1"/>
</dbReference>
<dbReference type="NCBIfam" id="NF008097">
    <property type="entry name" value="PRK10839.1"/>
    <property type="match status" value="1"/>
</dbReference>
<feature type="domain" description="Pseudouridine synthase RsuA/RluA-like" evidence="9">
    <location>
        <begin position="62"/>
        <end position="192"/>
    </location>
</feature>
<dbReference type="EC" id="5.4.99.-" evidence="8"/>
<dbReference type="Pfam" id="PF01479">
    <property type="entry name" value="S4"/>
    <property type="match status" value="1"/>
</dbReference>
<comment type="similarity">
    <text evidence="1 8">Belongs to the pseudouridine synthase RsuA family.</text>
</comment>
<dbReference type="InterPro" id="IPR036986">
    <property type="entry name" value="S4_RNA-bd_sf"/>
</dbReference>
<keyword evidence="3 7" id="KW-0694">RNA-binding</keyword>
<dbReference type="InterPro" id="IPR020094">
    <property type="entry name" value="TruA/RsuA/RluB/E/F_N"/>
</dbReference>
<keyword evidence="12" id="KW-1185">Reference proteome</keyword>
<dbReference type="Gene3D" id="3.30.70.580">
    <property type="entry name" value="Pseudouridine synthase I, catalytic domain, N-terminal subdomain"/>
    <property type="match status" value="1"/>
</dbReference>
<dbReference type="RefSeq" id="WP_002542240.1">
    <property type="nucleotide sequence ID" value="NZ_ANFM02000057.1"/>
</dbReference>
<evidence type="ECO:0000256" key="4">
    <source>
        <dbReference type="ARBA" id="ARBA00023235"/>
    </source>
</evidence>
<evidence type="ECO:0000256" key="7">
    <source>
        <dbReference type="PROSITE-ProRule" id="PRU00182"/>
    </source>
</evidence>
<evidence type="ECO:0000259" key="10">
    <source>
        <dbReference type="Pfam" id="PF01479"/>
    </source>
</evidence>
<dbReference type="InterPro" id="IPR000748">
    <property type="entry name" value="PsdUridine_synth_RsuA/RluB/E/F"/>
</dbReference>
<keyword evidence="2" id="KW-0698">rRNA processing</keyword>
<evidence type="ECO:0000256" key="6">
    <source>
        <dbReference type="ARBA" id="ARBA00037590"/>
    </source>
</evidence>
<dbReference type="PANTHER" id="PTHR47683:SF4">
    <property type="entry name" value="PSEUDOURIDINE SYNTHASE"/>
    <property type="match status" value="1"/>
</dbReference>
<evidence type="ECO:0000259" key="9">
    <source>
        <dbReference type="Pfam" id="PF00849"/>
    </source>
</evidence>
<dbReference type="Proteomes" id="UP000011223">
    <property type="component" value="Unassembled WGS sequence"/>
</dbReference>
<dbReference type="SUPFAM" id="SSF55120">
    <property type="entry name" value="Pseudouridine synthase"/>
    <property type="match status" value="1"/>
</dbReference>
<dbReference type="InterPro" id="IPR018496">
    <property type="entry name" value="PsdUridine_synth_RsuA/RluB_CS"/>
</dbReference>
<protein>
    <recommendedName>
        <fullName evidence="8">Pseudouridine synthase</fullName>
        <ecNumber evidence="8">5.4.99.-</ecNumber>
    </recommendedName>
</protein>
<reference evidence="11 12" key="1">
    <citation type="journal article" date="2014" name="PLoS ONE">
        <title>Grimontia indica AK16(T), sp. nov., Isolated from a Seawater Sample Reports the Presence of Pathogenic Genes Similar to Vibrio Genus.</title>
        <authorList>
            <person name="Singh A."/>
            <person name="Vaidya B."/>
            <person name="Khatri I."/>
            <person name="Srinivas T.N."/>
            <person name="Subramanian S."/>
            <person name="Korpole S."/>
            <person name="Pinnaka A.K."/>
        </authorList>
    </citation>
    <scope>NUCLEOTIDE SEQUENCE [LARGE SCALE GENOMIC DNA]</scope>
    <source>
        <strain evidence="11 12">AK16</strain>
    </source>
</reference>
<evidence type="ECO:0000256" key="5">
    <source>
        <dbReference type="ARBA" id="ARBA00036749"/>
    </source>
</evidence>
<dbReference type="Pfam" id="PF00849">
    <property type="entry name" value="PseudoU_synth_2"/>
    <property type="match status" value="1"/>
</dbReference>
<dbReference type="Gene3D" id="3.10.290.10">
    <property type="entry name" value="RNA-binding S4 domain"/>
    <property type="match status" value="1"/>
</dbReference>
<evidence type="ECO:0000313" key="11">
    <source>
        <dbReference type="EMBL" id="EOD77298.1"/>
    </source>
</evidence>